<sequence>MASFFSLPQEIVDLIIPHLTREDYASCVLVSHAWSDLFTPSLYRTIQIVKEHGRACFKTPQGCTALAKNRHHIREFETTFLDFVFFLITGRPVITNLVSLTIHLKDHRFSSLSSDSRGEVKADVPKSTVAAVITILNNNPGLRSLSLDRGCFRHTDDEGGYVNLITAFPTTRLERLELLFSDSMVTLQELRLESTVGTIAVVQQFVKGYRTLVPLYLGQEQFLALKEVAITMAGNDGGGNRGGARGDYRYTPIYLLFLLRCPNVERIRIGRMDVMTMTCLSKLLASACPKLDCLEWTYSTLNSEEPIVLLMRATTLGWKELRLPSMEAFGILALEALLETSVETLEVLRIESAERLGKNDILNLLSSARRLKRLEGASDGQVVDITKELSVDAYAAYQEYIGGQRDRSWVLGPSMEYFQLSIEQVPRPDVVSRQGGQELIVPQSTRDQELSYEIQRWIYVQLSRMTGLKELILGKQDFHPEIFVRYNPSWVSMYSIALEERLLEDGIHSFNYLSMEFSLESGLELLEGLKELRVLDVRRIAHNIGVKELDWMHKNWPELESIRGLENRRRWSADSGNEKEFKARVDEWLDAHPRGIGSSYYH</sequence>
<dbReference type="InterPro" id="IPR032675">
    <property type="entry name" value="LRR_dom_sf"/>
</dbReference>
<dbReference type="SUPFAM" id="SSF81383">
    <property type="entry name" value="F-box domain"/>
    <property type="match status" value="1"/>
</dbReference>
<dbReference type="Pfam" id="PF12937">
    <property type="entry name" value="F-box-like"/>
    <property type="match status" value="1"/>
</dbReference>
<reference evidence="2 3" key="1">
    <citation type="submission" date="2016-05" db="EMBL/GenBank/DDBJ databases">
        <title>Genome sequencing reveals origins of a unique bacterial endosymbiosis in the earliest lineages of terrestrial Fungi.</title>
        <authorList>
            <consortium name="DOE Joint Genome Institute"/>
            <person name="Uehling J."/>
            <person name="Gryganskyi A."/>
            <person name="Hameed K."/>
            <person name="Tschaplinski T."/>
            <person name="Misztal P."/>
            <person name="Wu S."/>
            <person name="Desiro A."/>
            <person name="Vande Pol N."/>
            <person name="Du Z.-Y."/>
            <person name="Zienkiewicz A."/>
            <person name="Zienkiewicz K."/>
            <person name="Morin E."/>
            <person name="Tisserant E."/>
            <person name="Splivallo R."/>
            <person name="Hainaut M."/>
            <person name="Henrissat B."/>
            <person name="Ohm R."/>
            <person name="Kuo A."/>
            <person name="Yan J."/>
            <person name="Lipzen A."/>
            <person name="Nolan M."/>
            <person name="Labutti K."/>
            <person name="Barry K."/>
            <person name="Goldstein A."/>
            <person name="Labbe J."/>
            <person name="Schadt C."/>
            <person name="Tuskan G."/>
            <person name="Grigoriev I."/>
            <person name="Martin F."/>
            <person name="Vilgalys R."/>
            <person name="Bonito G."/>
        </authorList>
    </citation>
    <scope>NUCLEOTIDE SEQUENCE [LARGE SCALE GENOMIC DNA]</scope>
    <source>
        <strain evidence="2 3">AG-77</strain>
    </source>
</reference>
<name>A0A197JL81_9FUNG</name>
<evidence type="ECO:0000313" key="2">
    <source>
        <dbReference type="EMBL" id="OAQ25129.1"/>
    </source>
</evidence>
<dbReference type="AlphaFoldDB" id="A0A197JL81"/>
<evidence type="ECO:0000313" key="3">
    <source>
        <dbReference type="Proteomes" id="UP000078512"/>
    </source>
</evidence>
<keyword evidence="3" id="KW-1185">Reference proteome</keyword>
<dbReference type="Gene3D" id="3.80.10.10">
    <property type="entry name" value="Ribonuclease Inhibitor"/>
    <property type="match status" value="2"/>
</dbReference>
<evidence type="ECO:0000259" key="1">
    <source>
        <dbReference type="PROSITE" id="PS50181"/>
    </source>
</evidence>
<dbReference type="EMBL" id="KV442082">
    <property type="protein sequence ID" value="OAQ25129.1"/>
    <property type="molecule type" value="Genomic_DNA"/>
</dbReference>
<feature type="domain" description="F-box" evidence="1">
    <location>
        <begin position="1"/>
        <end position="46"/>
    </location>
</feature>
<dbReference type="OrthoDB" id="2418021at2759"/>
<protein>
    <recommendedName>
        <fullName evidence="1">F-box domain-containing protein</fullName>
    </recommendedName>
</protein>
<proteinExistence type="predicted"/>
<dbReference type="Proteomes" id="UP000078512">
    <property type="component" value="Unassembled WGS sequence"/>
</dbReference>
<dbReference type="InterPro" id="IPR036047">
    <property type="entry name" value="F-box-like_dom_sf"/>
</dbReference>
<accession>A0A197JL81</accession>
<dbReference type="InterPro" id="IPR001810">
    <property type="entry name" value="F-box_dom"/>
</dbReference>
<dbReference type="PROSITE" id="PS50181">
    <property type="entry name" value="FBOX"/>
    <property type="match status" value="1"/>
</dbReference>
<organism evidence="2 3">
    <name type="scientific">Linnemannia elongata AG-77</name>
    <dbReference type="NCBI Taxonomy" id="1314771"/>
    <lineage>
        <taxon>Eukaryota</taxon>
        <taxon>Fungi</taxon>
        <taxon>Fungi incertae sedis</taxon>
        <taxon>Mucoromycota</taxon>
        <taxon>Mortierellomycotina</taxon>
        <taxon>Mortierellomycetes</taxon>
        <taxon>Mortierellales</taxon>
        <taxon>Mortierellaceae</taxon>
        <taxon>Linnemannia</taxon>
    </lineage>
</organism>
<gene>
    <name evidence="2" type="ORF">K457DRAFT_141361</name>
</gene>